<keyword evidence="5" id="KW-1185">Reference proteome</keyword>
<keyword evidence="2" id="KW-1133">Transmembrane helix</keyword>
<gene>
    <name evidence="4" type="ORF">CC85DRAFT_330748</name>
</gene>
<dbReference type="EMBL" id="KQ087259">
    <property type="protein sequence ID" value="KLT39437.1"/>
    <property type="molecule type" value="Genomic_DNA"/>
</dbReference>
<organism evidence="4 5">
    <name type="scientific">Cutaneotrichosporon oleaginosum</name>
    <dbReference type="NCBI Taxonomy" id="879819"/>
    <lineage>
        <taxon>Eukaryota</taxon>
        <taxon>Fungi</taxon>
        <taxon>Dikarya</taxon>
        <taxon>Basidiomycota</taxon>
        <taxon>Agaricomycotina</taxon>
        <taxon>Tremellomycetes</taxon>
        <taxon>Trichosporonales</taxon>
        <taxon>Trichosporonaceae</taxon>
        <taxon>Cutaneotrichosporon</taxon>
    </lineage>
</organism>
<feature type="compositionally biased region" description="Polar residues" evidence="1">
    <location>
        <begin position="280"/>
        <end position="323"/>
    </location>
</feature>
<feature type="transmembrane region" description="Helical" evidence="2">
    <location>
        <begin position="89"/>
        <end position="111"/>
    </location>
</feature>
<name>A0A0J0XEF4_9TREE</name>
<dbReference type="Proteomes" id="UP000053611">
    <property type="component" value="Unassembled WGS sequence"/>
</dbReference>
<evidence type="ECO:0000313" key="4">
    <source>
        <dbReference type="EMBL" id="KLT39437.1"/>
    </source>
</evidence>
<keyword evidence="2" id="KW-0472">Membrane</keyword>
<feature type="transmembrane region" description="Helical" evidence="2">
    <location>
        <begin position="131"/>
        <end position="153"/>
    </location>
</feature>
<dbReference type="AlphaFoldDB" id="A0A0J0XEF4"/>
<feature type="chain" id="PRO_5005245851" evidence="3">
    <location>
        <begin position="23"/>
        <end position="424"/>
    </location>
</feature>
<evidence type="ECO:0000256" key="2">
    <source>
        <dbReference type="SAM" id="Phobius"/>
    </source>
</evidence>
<dbReference type="RefSeq" id="XP_018275928.1">
    <property type="nucleotide sequence ID" value="XM_018426967.1"/>
</dbReference>
<evidence type="ECO:0000256" key="1">
    <source>
        <dbReference type="SAM" id="MobiDB-lite"/>
    </source>
</evidence>
<feature type="compositionally biased region" description="Low complexity" evidence="1">
    <location>
        <begin position="324"/>
        <end position="338"/>
    </location>
</feature>
<feature type="region of interest" description="Disordered" evidence="1">
    <location>
        <begin position="222"/>
        <end position="263"/>
    </location>
</feature>
<feature type="signal peptide" evidence="3">
    <location>
        <begin position="1"/>
        <end position="22"/>
    </location>
</feature>
<proteinExistence type="predicted"/>
<dbReference type="PROSITE" id="PS51257">
    <property type="entry name" value="PROKAR_LIPOPROTEIN"/>
    <property type="match status" value="1"/>
</dbReference>
<feature type="compositionally biased region" description="Polar residues" evidence="1">
    <location>
        <begin position="254"/>
        <end position="263"/>
    </location>
</feature>
<sequence>MRATTAHSVLLPLASLVALAAAGCNGYMLYHVQRAFASAPSPEHTLFRWRALLIAAEAVCGATALYALAHSLVRRRNAYSALVATHTDVLCLAVLGGGAAAIGVLLFLSYSPARDRLYSLAHCAGLARRCTVHFAGGAALLLAALLLLLSALFEAIYASQHPGGWGESLHALSSDLGSDGPKYKKRKSHMSISEPFQVKEGSIDVAPLMHAPAPCATLPSPSSAFRTLDDYPRNTPAPPSPARPESALGPTFPKSPSTGSVSTLATTPLFGLAPAYITPGQRTSSLSPTPSQSATFGRSTISATSGGSNPSLHANPYRTPSQRSTNPYTSSPSTTFSSENARSPSQRTNPYSDAYAAPHEDARALSESSHASHKSARSYPSSPRRENPYKTGLRPPAMPGVEERPKLSMEQLDRKRTLFAEGML</sequence>
<evidence type="ECO:0000256" key="3">
    <source>
        <dbReference type="SAM" id="SignalP"/>
    </source>
</evidence>
<protein>
    <submittedName>
        <fullName evidence="4">Uncharacterized protein</fullName>
    </submittedName>
</protein>
<keyword evidence="2" id="KW-0812">Transmembrane</keyword>
<accession>A0A0J0XEF4</accession>
<feature type="compositionally biased region" description="Basic and acidic residues" evidence="1">
    <location>
        <begin position="401"/>
        <end position="413"/>
    </location>
</feature>
<feature type="compositionally biased region" description="Polar residues" evidence="1">
    <location>
        <begin position="339"/>
        <end position="351"/>
    </location>
</feature>
<feature type="region of interest" description="Disordered" evidence="1">
    <location>
        <begin position="280"/>
        <end position="413"/>
    </location>
</feature>
<evidence type="ECO:0000313" key="5">
    <source>
        <dbReference type="Proteomes" id="UP000053611"/>
    </source>
</evidence>
<reference evidence="4 5" key="1">
    <citation type="submission" date="2015-03" db="EMBL/GenBank/DDBJ databases">
        <title>Genomics and transcriptomics of the oil-accumulating basidiomycete yeast T. oleaginosus allow insights into substrate utilization and the diverse evolutionary trajectories of mating systems in fungi.</title>
        <authorList>
            <consortium name="DOE Joint Genome Institute"/>
            <person name="Kourist R."/>
            <person name="Kracht O."/>
            <person name="Bracharz F."/>
            <person name="Lipzen A."/>
            <person name="Nolan M."/>
            <person name="Ohm R."/>
            <person name="Grigoriev I."/>
            <person name="Sun S."/>
            <person name="Heitman J."/>
            <person name="Bruck T."/>
            <person name="Nowrousian M."/>
        </authorList>
    </citation>
    <scope>NUCLEOTIDE SEQUENCE [LARGE SCALE GENOMIC DNA]</scope>
    <source>
        <strain evidence="4 5">IBC0246</strain>
    </source>
</reference>
<dbReference type="GeneID" id="28987570"/>
<feature type="transmembrane region" description="Helical" evidence="2">
    <location>
        <begin position="47"/>
        <end position="68"/>
    </location>
</feature>
<keyword evidence="3" id="KW-0732">Signal</keyword>